<dbReference type="FunFam" id="3.30.565.10:FF:000017">
    <property type="entry name" value="PMS1 homolog 1, mismatch repair system component"/>
    <property type="match status" value="1"/>
</dbReference>
<dbReference type="SUPFAM" id="SSF53098">
    <property type="entry name" value="Ribonuclease H-like"/>
    <property type="match status" value="1"/>
</dbReference>
<dbReference type="CDD" id="cd04657">
    <property type="entry name" value="Piwi_ago-like"/>
    <property type="match status" value="1"/>
</dbReference>
<dbReference type="PROSITE" id="PS00058">
    <property type="entry name" value="DNA_MISMATCH_REPAIR_1"/>
    <property type="match status" value="1"/>
</dbReference>
<dbReference type="InterPro" id="IPR032472">
    <property type="entry name" value="ArgoL2"/>
</dbReference>
<dbReference type="InterPro" id="IPR014762">
    <property type="entry name" value="DNA_mismatch_repair_CS"/>
</dbReference>
<dbReference type="PANTHER" id="PTHR22891">
    <property type="entry name" value="EUKARYOTIC TRANSLATION INITIATION FACTOR 2C"/>
    <property type="match status" value="1"/>
</dbReference>
<dbReference type="InterPro" id="IPR003165">
    <property type="entry name" value="Piwi"/>
</dbReference>
<dbReference type="Pfam" id="PF13589">
    <property type="entry name" value="HATPase_c_3"/>
    <property type="match status" value="1"/>
</dbReference>
<dbReference type="CDD" id="cd16926">
    <property type="entry name" value="HATPase_MutL-MLH-PMS-like"/>
    <property type="match status" value="1"/>
</dbReference>
<dbReference type="Gene3D" id="3.40.50.2300">
    <property type="match status" value="1"/>
</dbReference>
<dbReference type="GO" id="GO:0005524">
    <property type="term" value="F:ATP binding"/>
    <property type="evidence" value="ECO:0007669"/>
    <property type="project" value="InterPro"/>
</dbReference>
<dbReference type="Gene3D" id="3.30.420.10">
    <property type="entry name" value="Ribonuclease H-like superfamily/Ribonuclease H"/>
    <property type="match status" value="1"/>
</dbReference>
<protein>
    <submittedName>
        <fullName evidence="2">Piwi domain-containing protein</fullName>
    </submittedName>
</protein>
<dbReference type="InterPro" id="IPR045246">
    <property type="entry name" value="Piwi_ago-like"/>
</dbReference>
<dbReference type="GO" id="GO:0005634">
    <property type="term" value="C:nucleus"/>
    <property type="evidence" value="ECO:0007669"/>
    <property type="project" value="UniProtKB-ARBA"/>
</dbReference>
<dbReference type="Pfam" id="PF02171">
    <property type="entry name" value="Piwi"/>
    <property type="match status" value="1"/>
</dbReference>
<dbReference type="NCBIfam" id="TIGR00585">
    <property type="entry name" value="mutl"/>
    <property type="match status" value="1"/>
</dbReference>
<comment type="similarity">
    <text evidence="1">Belongs to the DNA mismatch repair MutL/HexB family.</text>
</comment>
<evidence type="ECO:0000313" key="2">
    <source>
        <dbReference type="EnsemblMetazoa" id="RPRC010981-PA"/>
    </source>
</evidence>
<sequence>MDNVADLKKFRADWSKLRHHLNYTIRLIVWTGTSVEWIGPYVTAEPYKAKPNELVLLLSSSHDDSATNERKDKPEIVHKFCNKTWDDSKKQSTLCCLPASTIKLLSSGQVITSVSTAVKELVENAIDAGASNIEITLENEGYEKIEVKDNGKGIRSEDVPYMCQCRYTSKIRDFGDLDHLESYGFRGEGLSSLCTLSQVTVTTKTKRDDLAKTYSFDSNGNVISSRISHLNLGTIITVQGLFKNLPVRKQFLTSGKRKTQELNSVANIVKSFGLIHPSLRIVLHHNKFRIWQKSAVSSVQECLVQVIPHTVSKNLYEINHSEGNIRSVAFNNDPCIKEFGIFVDTNFTNVEARILDAPRLLYKQSERSVDKGVWKSGRFLKADPLSRWAILNTDRRVGMNKLQDLFSSLQRNGKELGMEIDNPIIVVAERPNEVENHFKAWKDKGIQLAVIILPDRGITYAKVKQIAEQQVGVLTQCLKSRTLEKLSPSTVTNILLKINSKHNGINHNIKCSVWEKYFNRPVIVFGADVAASYEPKAFAYNMEWRFQPPREEMICDLEEIVKKQLLEFYNRTNGLKPEKIFFYRDGVSEGQFKKVLDVELQAIRRACKGLGGEYQPSITFLVVQKRHHTRFFPQAKDADGRNKNVPAGTVVDTTITHINEIDFYLVSHASIQGTSRPTKYHVLWDDSNMSEDDIEELTYYLCHLFTRCTRAVSYPAPTYYAHLAAFRIRSYYEDQAINLNSLKKEESKMKVVSLRAITWSVYSCAFKSLSFCLITLEVFLLAFFRHSNGNSELVQLKQMAGLMTFYPVKHILTPSATVLNSSKTQLNTFDTGVLPAKLFINRSPSEIDVNHLS</sequence>
<dbReference type="SUPFAM" id="SSF55874">
    <property type="entry name" value="ATPase domain of HSP90 chaperone/DNA topoisomerase II/histidine kinase"/>
    <property type="match status" value="1"/>
</dbReference>
<dbReference type="InterPro" id="IPR036397">
    <property type="entry name" value="RNaseH_sf"/>
</dbReference>
<dbReference type="InterPro" id="IPR036890">
    <property type="entry name" value="HATPase_C_sf"/>
</dbReference>
<dbReference type="EMBL" id="ACPB03013363">
    <property type="status" value="NOT_ANNOTATED_CDS"/>
    <property type="molecule type" value="Genomic_DNA"/>
</dbReference>
<dbReference type="InParanoid" id="T1I3W2"/>
<organism evidence="2 3">
    <name type="scientific">Rhodnius prolixus</name>
    <name type="common">Triatomid bug</name>
    <dbReference type="NCBI Taxonomy" id="13249"/>
    <lineage>
        <taxon>Eukaryota</taxon>
        <taxon>Metazoa</taxon>
        <taxon>Ecdysozoa</taxon>
        <taxon>Arthropoda</taxon>
        <taxon>Hexapoda</taxon>
        <taxon>Insecta</taxon>
        <taxon>Pterygota</taxon>
        <taxon>Neoptera</taxon>
        <taxon>Paraneoptera</taxon>
        <taxon>Hemiptera</taxon>
        <taxon>Heteroptera</taxon>
        <taxon>Panheteroptera</taxon>
        <taxon>Cimicomorpha</taxon>
        <taxon>Reduviidae</taxon>
        <taxon>Triatominae</taxon>
        <taxon>Rhodnius</taxon>
    </lineage>
</organism>
<dbReference type="Proteomes" id="UP000015103">
    <property type="component" value="Unassembled WGS sequence"/>
</dbReference>
<reference evidence="2" key="1">
    <citation type="submission" date="2015-05" db="UniProtKB">
        <authorList>
            <consortium name="EnsemblMetazoa"/>
        </authorList>
    </citation>
    <scope>IDENTIFICATION</scope>
</reference>
<dbReference type="EnsemblMetazoa" id="RPRC010981-RA">
    <property type="protein sequence ID" value="RPRC010981-PA"/>
    <property type="gene ID" value="RPRC010981"/>
</dbReference>
<accession>T1I3W2</accession>
<dbReference type="InterPro" id="IPR002099">
    <property type="entry name" value="MutL/Mlh/PMS"/>
</dbReference>
<dbReference type="STRING" id="13249.T1I3W2"/>
<dbReference type="HOGENOM" id="CLU_334729_0_0_1"/>
<dbReference type="Gene3D" id="3.30.565.10">
    <property type="entry name" value="Histidine kinase-like ATPase, C-terminal domain"/>
    <property type="match status" value="1"/>
</dbReference>
<dbReference type="Pfam" id="PF16488">
    <property type="entry name" value="ArgoL2"/>
    <property type="match status" value="1"/>
</dbReference>
<dbReference type="VEuPathDB" id="VectorBase:RPRC010981"/>
<keyword evidence="3" id="KW-1185">Reference proteome</keyword>
<dbReference type="PROSITE" id="PS50822">
    <property type="entry name" value="PIWI"/>
    <property type="match status" value="1"/>
</dbReference>
<dbReference type="InterPro" id="IPR012337">
    <property type="entry name" value="RNaseH-like_sf"/>
</dbReference>
<name>T1I3W2_RHOPR</name>
<evidence type="ECO:0000256" key="1">
    <source>
        <dbReference type="ARBA" id="ARBA00006082"/>
    </source>
</evidence>
<dbReference type="eggNOG" id="KOG1978">
    <property type="taxonomic scope" value="Eukaryota"/>
</dbReference>
<dbReference type="SMART" id="SM00950">
    <property type="entry name" value="Piwi"/>
    <property type="match status" value="1"/>
</dbReference>
<proteinExistence type="inferred from homology"/>
<dbReference type="eggNOG" id="KOG1041">
    <property type="taxonomic scope" value="Eukaryota"/>
</dbReference>
<dbReference type="GO" id="GO:0006298">
    <property type="term" value="P:mismatch repair"/>
    <property type="evidence" value="ECO:0007669"/>
    <property type="project" value="InterPro"/>
</dbReference>
<dbReference type="AlphaFoldDB" id="T1I3W2"/>
<dbReference type="EMBL" id="ACPB03013362">
    <property type="status" value="NOT_ANNOTATED_CDS"/>
    <property type="molecule type" value="Genomic_DNA"/>
</dbReference>
<dbReference type="GO" id="GO:0030983">
    <property type="term" value="F:mismatched DNA binding"/>
    <property type="evidence" value="ECO:0007669"/>
    <property type="project" value="InterPro"/>
</dbReference>
<evidence type="ECO:0000313" key="3">
    <source>
        <dbReference type="Proteomes" id="UP000015103"/>
    </source>
</evidence>